<sequence length="354" mass="38400">MLWRLLRPVRSFPATPTRRFNSTATTLSPLRILFCGSDNFSIASLRALSRLRKEDPSLIEAIDVVHRPAKRTGRGLKVFREVPIQSAAAEERCPTHTTDTFTGWTPPSRVDLIIAVSFGLFVPPRILNLAQYGGLNVHPSLLPDLKGPAPIQHAILRGRQHTGVSVQTLHPSQFDGGVVLAQTRAPGIEIAKDVDGDSLTEKLGYEGAEMLVEVLKKRAFVPPLKDVGWYGGSGGPVDHAGKIRKGDQEVDFLSSSLERVFAVKKAIGDPWCTLPNGERLILNEFSVADGSFEQTPGSIWTAQVSSKEEALLARMACGVVLKIDKSSISGRPVGGGNQRVISMLKARQKDGNSS</sequence>
<proteinExistence type="predicted"/>
<dbReference type="EMBL" id="WVTA01000002">
    <property type="protein sequence ID" value="KAK3216464.1"/>
    <property type="molecule type" value="Genomic_DNA"/>
</dbReference>
<accession>A0AAN6M8C5</accession>
<dbReference type="InterPro" id="IPR041711">
    <property type="entry name" value="Met-tRNA-FMT_N"/>
</dbReference>
<dbReference type="GO" id="GO:0004479">
    <property type="term" value="F:methionyl-tRNA formyltransferase activity"/>
    <property type="evidence" value="ECO:0007669"/>
    <property type="project" value="UniProtKB-EC"/>
</dbReference>
<feature type="domain" description="Formyl transferase N-terminal" evidence="2">
    <location>
        <begin position="31"/>
        <end position="215"/>
    </location>
</feature>
<reference evidence="3 4" key="1">
    <citation type="submission" date="2021-02" db="EMBL/GenBank/DDBJ databases">
        <title>Genome assembly of Pseudopithomyces chartarum.</title>
        <authorList>
            <person name="Jauregui R."/>
            <person name="Singh J."/>
            <person name="Voisey C."/>
        </authorList>
    </citation>
    <scope>NUCLEOTIDE SEQUENCE [LARGE SCALE GENOMIC DNA]</scope>
    <source>
        <strain evidence="3 4">AGR01</strain>
    </source>
</reference>
<protein>
    <recommendedName>
        <fullName evidence="1">methionyl-tRNA formyltransferase</fullName>
        <ecNumber evidence="1">2.1.2.9</ecNumber>
    </recommendedName>
</protein>
<keyword evidence="4" id="KW-1185">Reference proteome</keyword>
<name>A0AAN6M8C5_9PLEO</name>
<dbReference type="EC" id="2.1.2.9" evidence="1"/>
<dbReference type="CDD" id="cd08646">
    <property type="entry name" value="FMT_core_Met-tRNA-FMT_N"/>
    <property type="match status" value="1"/>
</dbReference>
<dbReference type="GO" id="GO:0005739">
    <property type="term" value="C:mitochondrion"/>
    <property type="evidence" value="ECO:0007669"/>
    <property type="project" value="TreeGrafter"/>
</dbReference>
<dbReference type="PANTHER" id="PTHR11138:SF5">
    <property type="entry name" value="METHIONYL-TRNA FORMYLTRANSFERASE, MITOCHONDRIAL"/>
    <property type="match status" value="1"/>
</dbReference>
<dbReference type="Gene3D" id="3.40.50.12230">
    <property type="match status" value="1"/>
</dbReference>
<dbReference type="SUPFAM" id="SSF53328">
    <property type="entry name" value="Formyltransferase"/>
    <property type="match status" value="1"/>
</dbReference>
<dbReference type="AlphaFoldDB" id="A0AAN6M8C5"/>
<evidence type="ECO:0000259" key="2">
    <source>
        <dbReference type="Pfam" id="PF00551"/>
    </source>
</evidence>
<organism evidence="3 4">
    <name type="scientific">Pseudopithomyces chartarum</name>
    <dbReference type="NCBI Taxonomy" id="1892770"/>
    <lineage>
        <taxon>Eukaryota</taxon>
        <taxon>Fungi</taxon>
        <taxon>Dikarya</taxon>
        <taxon>Ascomycota</taxon>
        <taxon>Pezizomycotina</taxon>
        <taxon>Dothideomycetes</taxon>
        <taxon>Pleosporomycetidae</taxon>
        <taxon>Pleosporales</taxon>
        <taxon>Massarineae</taxon>
        <taxon>Didymosphaeriaceae</taxon>
        <taxon>Pseudopithomyces</taxon>
    </lineage>
</organism>
<dbReference type="InterPro" id="IPR002376">
    <property type="entry name" value="Formyl_transf_N"/>
</dbReference>
<gene>
    <name evidence="3" type="ORF">GRF29_8g3314247</name>
</gene>
<evidence type="ECO:0000256" key="1">
    <source>
        <dbReference type="ARBA" id="ARBA00012261"/>
    </source>
</evidence>
<dbReference type="PANTHER" id="PTHR11138">
    <property type="entry name" value="METHIONYL-TRNA FORMYLTRANSFERASE"/>
    <property type="match status" value="1"/>
</dbReference>
<dbReference type="Proteomes" id="UP001280581">
    <property type="component" value="Unassembled WGS sequence"/>
</dbReference>
<dbReference type="InterPro" id="IPR036477">
    <property type="entry name" value="Formyl_transf_N_sf"/>
</dbReference>
<comment type="caution">
    <text evidence="3">The sequence shown here is derived from an EMBL/GenBank/DDBJ whole genome shotgun (WGS) entry which is preliminary data.</text>
</comment>
<evidence type="ECO:0000313" key="4">
    <source>
        <dbReference type="Proteomes" id="UP001280581"/>
    </source>
</evidence>
<evidence type="ECO:0000313" key="3">
    <source>
        <dbReference type="EMBL" id="KAK3216464.1"/>
    </source>
</evidence>
<dbReference type="Pfam" id="PF00551">
    <property type="entry name" value="Formyl_trans_N"/>
    <property type="match status" value="1"/>
</dbReference>